<reference evidence="3" key="1">
    <citation type="submission" date="2022-08" db="EMBL/GenBank/DDBJ databases">
        <title>A Global Phylogenomic Analysis of the Shiitake Genus Lentinula.</title>
        <authorList>
            <consortium name="DOE Joint Genome Institute"/>
            <person name="Sierra-Patev S."/>
            <person name="Min B."/>
            <person name="Naranjo-Ortiz M."/>
            <person name="Looney B."/>
            <person name="Konkel Z."/>
            <person name="Slot J.C."/>
            <person name="Sakamoto Y."/>
            <person name="Steenwyk J.L."/>
            <person name="Rokas A."/>
            <person name="Carro J."/>
            <person name="Camarero S."/>
            <person name="Ferreira P."/>
            <person name="Molpeceres G."/>
            <person name="Ruiz-Duenas F.J."/>
            <person name="Serrano A."/>
            <person name="Henrissat B."/>
            <person name="Drula E."/>
            <person name="Hughes K.W."/>
            <person name="Mata J.L."/>
            <person name="Ishikawa N.K."/>
            <person name="Vargas-Isla R."/>
            <person name="Ushijima S."/>
            <person name="Smith C.A."/>
            <person name="Ahrendt S."/>
            <person name="Andreopoulos W."/>
            <person name="He G."/>
            <person name="Labutti K."/>
            <person name="Lipzen A."/>
            <person name="Ng V."/>
            <person name="Riley R."/>
            <person name="Sandor L."/>
            <person name="Barry K."/>
            <person name="Martinez A.T."/>
            <person name="Xiao Y."/>
            <person name="Gibbons J.G."/>
            <person name="Terashima K."/>
            <person name="Grigoriev I.V."/>
            <person name="Hibbett D.S."/>
        </authorList>
    </citation>
    <scope>NUCLEOTIDE SEQUENCE</scope>
    <source>
        <strain evidence="3">RHP3577 ss4</strain>
    </source>
</reference>
<dbReference type="EMBL" id="JANVFT010000053">
    <property type="protein sequence ID" value="KAJ4484555.1"/>
    <property type="molecule type" value="Genomic_DNA"/>
</dbReference>
<evidence type="ECO:0000313" key="4">
    <source>
        <dbReference type="Proteomes" id="UP001150217"/>
    </source>
</evidence>
<sequence>MYSNNRRSSTSIYSSGSDSDSISISSTRYSAAPSFCAPEDALVQLESYAPSKEIIAYVVDFIMDAVDHTNASKTSKDKPRTIPRLAKFTAFVTKVVARLPLTTPELLLTVAYVDRAQYRNNLKSFSSYGNERMFLGALALALRYLDSHVSIRDINWQLCTGQYSRTDVGRFELDFIQIIKCNDKFTDKELSAHSAVMLAVLETAPNEFLKYQHSWDNTSQSPLRRNKSLGNPHA</sequence>
<evidence type="ECO:0000259" key="2">
    <source>
        <dbReference type="Pfam" id="PF00134"/>
    </source>
</evidence>
<feature type="region of interest" description="Disordered" evidence="1">
    <location>
        <begin position="1"/>
        <end position="21"/>
    </location>
</feature>
<gene>
    <name evidence="3" type="ORF">C8R41DRAFT_903916</name>
</gene>
<dbReference type="Gene3D" id="1.10.472.10">
    <property type="entry name" value="Cyclin-like"/>
    <property type="match status" value="1"/>
</dbReference>
<dbReference type="InterPro" id="IPR036915">
    <property type="entry name" value="Cyclin-like_sf"/>
</dbReference>
<dbReference type="Proteomes" id="UP001150217">
    <property type="component" value="Unassembled WGS sequence"/>
</dbReference>
<evidence type="ECO:0000313" key="3">
    <source>
        <dbReference type="EMBL" id="KAJ4484555.1"/>
    </source>
</evidence>
<protein>
    <recommendedName>
        <fullName evidence="2">Cyclin N-terminal domain-containing protein</fullName>
    </recommendedName>
</protein>
<dbReference type="Pfam" id="PF00134">
    <property type="entry name" value="Cyclin_N"/>
    <property type="match status" value="1"/>
</dbReference>
<keyword evidence="4" id="KW-1185">Reference proteome</keyword>
<dbReference type="SUPFAM" id="SSF47954">
    <property type="entry name" value="Cyclin-like"/>
    <property type="match status" value="1"/>
</dbReference>
<organism evidence="3 4">
    <name type="scientific">Lentinula lateritia</name>
    <dbReference type="NCBI Taxonomy" id="40482"/>
    <lineage>
        <taxon>Eukaryota</taxon>
        <taxon>Fungi</taxon>
        <taxon>Dikarya</taxon>
        <taxon>Basidiomycota</taxon>
        <taxon>Agaricomycotina</taxon>
        <taxon>Agaricomycetes</taxon>
        <taxon>Agaricomycetidae</taxon>
        <taxon>Agaricales</taxon>
        <taxon>Marasmiineae</taxon>
        <taxon>Omphalotaceae</taxon>
        <taxon>Lentinula</taxon>
    </lineage>
</organism>
<comment type="caution">
    <text evidence="3">The sequence shown here is derived from an EMBL/GenBank/DDBJ whole genome shotgun (WGS) entry which is preliminary data.</text>
</comment>
<feature type="domain" description="Cyclin N-terminal" evidence="2">
    <location>
        <begin position="88"/>
        <end position="180"/>
    </location>
</feature>
<proteinExistence type="predicted"/>
<evidence type="ECO:0000256" key="1">
    <source>
        <dbReference type="SAM" id="MobiDB-lite"/>
    </source>
</evidence>
<accession>A0ABQ8VCM5</accession>
<name>A0ABQ8VCM5_9AGAR</name>
<dbReference type="InterPro" id="IPR006671">
    <property type="entry name" value="Cyclin_N"/>
</dbReference>